<proteinExistence type="predicted"/>
<accession>Q6D490</accession>
<name>Q6D490_PECAS</name>
<dbReference type="AlphaFoldDB" id="Q6D490"/>
<protein>
    <submittedName>
        <fullName evidence="1">Phage-related protein</fullName>
    </submittedName>
</protein>
<organism evidence="1 2">
    <name type="scientific">Pectobacterium atrosepticum (strain SCRI 1043 / ATCC BAA-672)</name>
    <name type="common">Erwinia carotovora subsp. atroseptica</name>
    <dbReference type="NCBI Taxonomy" id="218491"/>
    <lineage>
        <taxon>Bacteria</taxon>
        <taxon>Pseudomonadati</taxon>
        <taxon>Pseudomonadota</taxon>
        <taxon>Gammaproteobacteria</taxon>
        <taxon>Enterobacterales</taxon>
        <taxon>Pectobacteriaceae</taxon>
        <taxon>Pectobacterium</taxon>
    </lineage>
</organism>
<gene>
    <name evidence="1" type="ordered locus">ECA2503</name>
</gene>
<evidence type="ECO:0000313" key="2">
    <source>
        <dbReference type="Proteomes" id="UP000007966"/>
    </source>
</evidence>
<dbReference type="EMBL" id="BX950851">
    <property type="protein sequence ID" value="CAG75403.1"/>
    <property type="molecule type" value="Genomic_DNA"/>
</dbReference>
<dbReference type="Proteomes" id="UP000007966">
    <property type="component" value="Chromosome"/>
</dbReference>
<dbReference type="KEGG" id="eca:ECA2503"/>
<keyword evidence="2" id="KW-1185">Reference proteome</keyword>
<reference evidence="1" key="1">
    <citation type="submission" date="2004-02" db="EMBL/GenBank/DDBJ databases">
        <title>The genome sequence of the enterobacterial phytopathogen Erwinia carotovora subsp. atroseptica SCRI1043 and functional genomic identification of novel virulence factors.</title>
        <authorList>
            <person name="Bell K.S."/>
            <person name="Sebaihia M."/>
            <person name="Pritchard L."/>
            <person name="Holden M."/>
            <person name="Hyman L.J."/>
            <person name="Holeva M.C."/>
            <person name="Thomson N.R."/>
            <person name="Bentley S.D."/>
            <person name="Churcher C."/>
            <person name="Mungall K."/>
            <person name="Atkin R."/>
            <person name="Bason N."/>
            <person name="Brooks K."/>
            <person name="Chillingworth T."/>
            <person name="Clark K."/>
            <person name="Doggett J."/>
            <person name="Fraser A."/>
            <person name="Hance Z."/>
            <person name="Hauser H."/>
            <person name="Jagels K."/>
            <person name="Moule S."/>
            <person name="Norbertczak H."/>
            <person name="Ormond D."/>
            <person name="Price C."/>
            <person name="Quail M.A."/>
            <person name="Sanders M."/>
            <person name="Walker D."/>
            <person name="Whitehead S."/>
            <person name="Salmond G.P.C."/>
            <person name="Birch P.R.J."/>
            <person name="Barrell B.G."/>
            <person name="Parkhill J."/>
            <person name="Toth I.K."/>
        </authorList>
    </citation>
    <scope>NUCLEOTIDE SEQUENCE</scope>
    <source>
        <strain evidence="1">SCRI1043</strain>
    </source>
</reference>
<sequence length="65" mass="7521">MAHHDLRDSLNFKDHRDNWGYLGESVGIASNMPKYLRVLSTCKFLDRDPKPASYQSVRVIPFVNL</sequence>
<evidence type="ECO:0000313" key="1">
    <source>
        <dbReference type="EMBL" id="CAG75403.1"/>
    </source>
</evidence>
<dbReference type="HOGENOM" id="CLU_2845894_0_0_6"/>